<dbReference type="InterPro" id="IPR004107">
    <property type="entry name" value="Integrase_SAM-like_N"/>
</dbReference>
<dbReference type="InterPro" id="IPR013762">
    <property type="entry name" value="Integrase-like_cat_sf"/>
</dbReference>
<proteinExistence type="predicted"/>
<dbReference type="STRING" id="1276920.ADIAG_01100"/>
<dbReference type="PROSITE" id="PS51900">
    <property type="entry name" value="CB"/>
    <property type="match status" value="1"/>
</dbReference>
<dbReference type="Pfam" id="PF00589">
    <property type="entry name" value="Phage_integrase"/>
    <property type="match status" value="1"/>
</dbReference>
<dbReference type="InterPro" id="IPR050090">
    <property type="entry name" value="Tyrosine_recombinase_XerCD"/>
</dbReference>
<dbReference type="AlphaFoldDB" id="M7MY55"/>
<dbReference type="Pfam" id="PF02899">
    <property type="entry name" value="Phage_int_SAM_1"/>
    <property type="match status" value="1"/>
</dbReference>
<evidence type="ECO:0000256" key="2">
    <source>
        <dbReference type="ARBA" id="ARBA00023125"/>
    </source>
</evidence>
<dbReference type="InterPro" id="IPR010998">
    <property type="entry name" value="Integrase_recombinase_N"/>
</dbReference>
<dbReference type="PANTHER" id="PTHR30349">
    <property type="entry name" value="PHAGE INTEGRASE-RELATED"/>
    <property type="match status" value="1"/>
</dbReference>
<dbReference type="Proteomes" id="UP000012015">
    <property type="component" value="Unassembled WGS sequence"/>
</dbReference>
<dbReference type="eggNOG" id="COG4974">
    <property type="taxonomic scope" value="Bacteria"/>
</dbReference>
<feature type="domain" description="Core-binding (CB)" evidence="6">
    <location>
        <begin position="108"/>
        <end position="192"/>
    </location>
</feature>
<dbReference type="SUPFAM" id="SSF56349">
    <property type="entry name" value="DNA breaking-rejoining enzymes"/>
    <property type="match status" value="1"/>
</dbReference>
<reference evidence="7 8" key="1">
    <citation type="journal article" date="2013" name="Genome Announc.">
        <title>Draft Genome Sequence of Arthrobacter gangotriensis Strain Lz1yT, Isolated from a Penguin Rookery Soil Sample Collected in Antarctica, near the Indian Station Dakshin Gangotri.</title>
        <authorList>
            <person name="Shivaji S."/>
            <person name="Ara S."/>
            <person name="Bandi S."/>
            <person name="Singh A."/>
            <person name="Kumar Pinnaka A."/>
        </authorList>
    </citation>
    <scope>NUCLEOTIDE SEQUENCE [LARGE SCALE GENOMIC DNA]</scope>
    <source>
        <strain evidence="7 8">Lz1y</strain>
    </source>
</reference>
<dbReference type="PANTHER" id="PTHR30349:SF90">
    <property type="entry name" value="TYROSINE RECOMBINASE XERD"/>
    <property type="match status" value="1"/>
</dbReference>
<dbReference type="Gene3D" id="1.10.150.130">
    <property type="match status" value="1"/>
</dbReference>
<feature type="domain" description="Tyr recombinase" evidence="5">
    <location>
        <begin position="214"/>
        <end position="394"/>
    </location>
</feature>
<keyword evidence="2 4" id="KW-0238">DNA-binding</keyword>
<evidence type="ECO:0000313" key="8">
    <source>
        <dbReference type="Proteomes" id="UP000012015"/>
    </source>
</evidence>
<name>M7MY55_9MICC</name>
<dbReference type="EMBL" id="AOCK01000002">
    <property type="protein sequence ID" value="EMQ99991.1"/>
    <property type="molecule type" value="Genomic_DNA"/>
</dbReference>
<accession>M7MY55</accession>
<dbReference type="SUPFAM" id="SSF47823">
    <property type="entry name" value="lambda integrase-like, N-terminal domain"/>
    <property type="match status" value="1"/>
</dbReference>
<evidence type="ECO:0000313" key="7">
    <source>
        <dbReference type="EMBL" id="EMQ99991.1"/>
    </source>
</evidence>
<comment type="caution">
    <text evidence="7">The sequence shown here is derived from an EMBL/GenBank/DDBJ whole genome shotgun (WGS) entry which is preliminary data.</text>
</comment>
<dbReference type="Gene3D" id="1.10.443.10">
    <property type="entry name" value="Intergrase catalytic core"/>
    <property type="match status" value="1"/>
</dbReference>
<gene>
    <name evidence="7" type="ORF">ADIAG_01100</name>
</gene>
<evidence type="ECO:0000256" key="3">
    <source>
        <dbReference type="ARBA" id="ARBA00023172"/>
    </source>
</evidence>
<evidence type="ECO:0000256" key="1">
    <source>
        <dbReference type="ARBA" id="ARBA00022908"/>
    </source>
</evidence>
<dbReference type="PROSITE" id="PS51898">
    <property type="entry name" value="TYR_RECOMBINASE"/>
    <property type="match status" value="1"/>
</dbReference>
<keyword evidence="3" id="KW-0233">DNA recombination</keyword>
<dbReference type="InterPro" id="IPR002104">
    <property type="entry name" value="Integrase_catalytic"/>
</dbReference>
<keyword evidence="8" id="KW-1185">Reference proteome</keyword>
<dbReference type="GO" id="GO:0003677">
    <property type="term" value="F:DNA binding"/>
    <property type="evidence" value="ECO:0007669"/>
    <property type="project" value="UniProtKB-UniRule"/>
</dbReference>
<dbReference type="InterPro" id="IPR011010">
    <property type="entry name" value="DNA_brk_join_enz"/>
</dbReference>
<dbReference type="InterPro" id="IPR044068">
    <property type="entry name" value="CB"/>
</dbReference>
<keyword evidence="1" id="KW-0229">DNA integration</keyword>
<sequence>MVNHSPGSMGGPLSTYIEGFREALNDRGYAESRIRQLTVLARRLDRWLQHKGLDVASLDDCELHVFLDALSAETSKRTPTAASFTFLLEYLRTAGATPWPAASTEPANPEQAVIDGFGHYLIVERGLGARSIASYEKTAGSFVAWLDGSAKTLQSMDASDVITFAMDVYSAQKSLHAKKELTGLRSFLRWAYLEDLTERSWADVVPSAAGHGTNLPKGLTQKEVDALLATCDRGTVTGLRNYAMLVLMSRLGLRAGEVSALLLKDVDWRAGEILVRGKGSCQEKLPLPHDVGSVLVDYLRHGRPPGWGNAMFLKLYAPLKGITSGDVVNVVLVAAQRAGIPGACAHRLRHTAGTQLLRAGSSLAEVGQVLRHRSPASTALYAKVDDASLRGLALPWPQTAP</sequence>
<protein>
    <submittedName>
        <fullName evidence="7">Integrase family protein</fullName>
    </submittedName>
</protein>
<dbReference type="PATRIC" id="fig|1276920.7.peg.1097"/>
<evidence type="ECO:0000256" key="4">
    <source>
        <dbReference type="PROSITE-ProRule" id="PRU01248"/>
    </source>
</evidence>
<organism evidence="7 8">
    <name type="scientific">Paeniglutamicibacter gangotriensis Lz1y</name>
    <dbReference type="NCBI Taxonomy" id="1276920"/>
    <lineage>
        <taxon>Bacteria</taxon>
        <taxon>Bacillati</taxon>
        <taxon>Actinomycetota</taxon>
        <taxon>Actinomycetes</taxon>
        <taxon>Micrococcales</taxon>
        <taxon>Micrococcaceae</taxon>
        <taxon>Paeniglutamicibacter</taxon>
    </lineage>
</organism>
<evidence type="ECO:0000259" key="6">
    <source>
        <dbReference type="PROSITE" id="PS51900"/>
    </source>
</evidence>
<dbReference type="GO" id="GO:0006310">
    <property type="term" value="P:DNA recombination"/>
    <property type="evidence" value="ECO:0007669"/>
    <property type="project" value="UniProtKB-KW"/>
</dbReference>
<dbReference type="GO" id="GO:0015074">
    <property type="term" value="P:DNA integration"/>
    <property type="evidence" value="ECO:0007669"/>
    <property type="project" value="UniProtKB-KW"/>
</dbReference>
<evidence type="ECO:0000259" key="5">
    <source>
        <dbReference type="PROSITE" id="PS51898"/>
    </source>
</evidence>